<dbReference type="Proteomes" id="UP000215483">
    <property type="component" value="Unassembled WGS sequence"/>
</dbReference>
<comment type="caution">
    <text evidence="2">The sequence shown here is derived from an EMBL/GenBank/DDBJ whole genome shotgun (WGS) entry which is preliminary data.</text>
</comment>
<protein>
    <submittedName>
        <fullName evidence="2">Uncharacterized protein</fullName>
    </submittedName>
</protein>
<keyword evidence="3" id="KW-1185">Reference proteome</keyword>
<feature type="transmembrane region" description="Helical" evidence="1">
    <location>
        <begin position="27"/>
        <end position="47"/>
    </location>
</feature>
<evidence type="ECO:0000313" key="3">
    <source>
        <dbReference type="Proteomes" id="UP000215483"/>
    </source>
</evidence>
<dbReference type="AlphaFoldDB" id="A0A233RNT0"/>
<dbReference type="RefSeq" id="WP_094222955.1">
    <property type="nucleotide sequence ID" value="NZ_MCGQ01000151.1"/>
</dbReference>
<proteinExistence type="predicted"/>
<gene>
    <name evidence="2" type="ORF">BEK98_46090</name>
</gene>
<evidence type="ECO:0000313" key="2">
    <source>
        <dbReference type="EMBL" id="OXY85022.1"/>
    </source>
</evidence>
<organism evidence="2 3">
    <name type="scientific">Streptomyces diastatochromogenes</name>
    <dbReference type="NCBI Taxonomy" id="42236"/>
    <lineage>
        <taxon>Bacteria</taxon>
        <taxon>Bacillati</taxon>
        <taxon>Actinomycetota</taxon>
        <taxon>Actinomycetes</taxon>
        <taxon>Kitasatosporales</taxon>
        <taxon>Streptomycetaceae</taxon>
        <taxon>Streptomyces</taxon>
    </lineage>
</organism>
<dbReference type="OrthoDB" id="4304252at2"/>
<keyword evidence="1" id="KW-0472">Membrane</keyword>
<evidence type="ECO:0000256" key="1">
    <source>
        <dbReference type="SAM" id="Phobius"/>
    </source>
</evidence>
<accession>A0A233RNT0</accession>
<name>A0A233RNT0_STRDA</name>
<keyword evidence="1" id="KW-1133">Transmembrane helix</keyword>
<keyword evidence="1" id="KW-0812">Transmembrane</keyword>
<reference evidence="2 3" key="1">
    <citation type="submission" date="2016-07" db="EMBL/GenBank/DDBJ databases">
        <title>Draft genome of Streptomyces diastatochromogenes.</title>
        <authorList>
            <person name="Podduturi R."/>
            <person name="Lukassen M.B."/>
            <person name="Clausen N."/>
            <person name="Nielsen J.L."/>
            <person name="Jorgensen N.O."/>
        </authorList>
    </citation>
    <scope>NUCLEOTIDE SEQUENCE [LARGE SCALE GENOMIC DNA]</scope>
    <source>
        <strain evidence="2 3">DSM 40608</strain>
    </source>
</reference>
<sequence>MWIALVSLILLLGAASAIIKARKGQWYAAAGIFLAILSVDLMLFGGLERHSPCSSGLVLPSVSSDSLASR</sequence>
<dbReference type="EMBL" id="MCGQ01000151">
    <property type="protein sequence ID" value="OXY85022.1"/>
    <property type="molecule type" value="Genomic_DNA"/>
</dbReference>